<feature type="domain" description="PKD/Chitinase" evidence="4">
    <location>
        <begin position="22"/>
        <end position="119"/>
    </location>
</feature>
<dbReference type="NCBIfam" id="NF033679">
    <property type="entry name" value="DNRLRE_dom"/>
    <property type="match status" value="1"/>
</dbReference>
<dbReference type="InterPro" id="IPR013783">
    <property type="entry name" value="Ig-like_fold"/>
</dbReference>
<dbReference type="RefSeq" id="WP_137261543.1">
    <property type="nucleotide sequence ID" value="NZ_SZQL01000006.1"/>
</dbReference>
<dbReference type="InterPro" id="IPR029865">
    <property type="entry name" value="KIAA0319-like"/>
</dbReference>
<comment type="subcellular location">
    <subcellularLocation>
        <location evidence="1">Secreted</location>
    </subcellularLocation>
</comment>
<evidence type="ECO:0000313" key="5">
    <source>
        <dbReference type="EMBL" id="TKK68923.1"/>
    </source>
</evidence>
<sequence>MHKGFVFSFLMLLGILTLLSCQKYENNNVPIADAGTPVTIQLPEDSTILQGSGSDKDGSIVGYSWSELSGPNAALILTDGAATTTVKRLSTGTYVFQLMVVDNEGATGIDTVSVNVLPPKIKIVTLLNSTKSGNEMYLSGNDFDNYSDPTSPELDAFAWTRNGLPDYGRSLFKFDLSQLPANATITAAKLTLYSNPAPLNGNLIDANSGSSNAMFIQRVVSNWSTSTSWQTQPATDSNDEILIPQTNTSMLDLTDIDVTDMVQKMKTSGNYGFMIRLQNEIMYNSRIFCSSKYTDVSKHPKLEITYY</sequence>
<dbReference type="Pfam" id="PF24517">
    <property type="entry name" value="CBM96"/>
    <property type="match status" value="1"/>
</dbReference>
<dbReference type="OrthoDB" id="661558at2"/>
<gene>
    <name evidence="5" type="ORF">FC093_09520</name>
</gene>
<keyword evidence="6" id="KW-1185">Reference proteome</keyword>
<dbReference type="AlphaFoldDB" id="A0A4V5UWH1"/>
<dbReference type="GO" id="GO:0005576">
    <property type="term" value="C:extracellular region"/>
    <property type="evidence" value="ECO:0007669"/>
    <property type="project" value="UniProtKB-SubCell"/>
</dbReference>
<dbReference type="PANTHER" id="PTHR46182:SF2">
    <property type="entry name" value="FI19480P1"/>
    <property type="match status" value="1"/>
</dbReference>
<dbReference type="InterPro" id="IPR055372">
    <property type="entry name" value="CBM96"/>
</dbReference>
<name>A0A4V5UWH1_9BACT</name>
<dbReference type="GO" id="GO:0031410">
    <property type="term" value="C:cytoplasmic vesicle"/>
    <property type="evidence" value="ECO:0007669"/>
    <property type="project" value="TreeGrafter"/>
</dbReference>
<dbReference type="SUPFAM" id="SSF49299">
    <property type="entry name" value="PKD domain"/>
    <property type="match status" value="1"/>
</dbReference>
<dbReference type="GO" id="GO:0016020">
    <property type="term" value="C:membrane"/>
    <property type="evidence" value="ECO:0007669"/>
    <property type="project" value="TreeGrafter"/>
</dbReference>
<dbReference type="Gene3D" id="2.60.40.10">
    <property type="entry name" value="Immunoglobulins"/>
    <property type="match status" value="1"/>
</dbReference>
<dbReference type="CDD" id="cd00146">
    <property type="entry name" value="PKD"/>
    <property type="match status" value="1"/>
</dbReference>
<evidence type="ECO:0000256" key="2">
    <source>
        <dbReference type="ARBA" id="ARBA00022525"/>
    </source>
</evidence>
<evidence type="ECO:0000259" key="4">
    <source>
        <dbReference type="SMART" id="SM00089"/>
    </source>
</evidence>
<keyword evidence="3" id="KW-0732">Signal</keyword>
<accession>A0A4V5UWH1</accession>
<dbReference type="Pfam" id="PF22352">
    <property type="entry name" value="K319L-like_PKD"/>
    <property type="match status" value="1"/>
</dbReference>
<dbReference type="EMBL" id="SZQL01000006">
    <property type="protein sequence ID" value="TKK68923.1"/>
    <property type="molecule type" value="Genomic_DNA"/>
</dbReference>
<protein>
    <submittedName>
        <fullName evidence="5">DNRLRE domain-containing protein</fullName>
    </submittedName>
</protein>
<dbReference type="PROSITE" id="PS51257">
    <property type="entry name" value="PROKAR_LIPOPROTEIN"/>
    <property type="match status" value="1"/>
</dbReference>
<dbReference type="SMART" id="SM00089">
    <property type="entry name" value="PKD"/>
    <property type="match status" value="1"/>
</dbReference>
<organism evidence="5 6">
    <name type="scientific">Ilyomonas limi</name>
    <dbReference type="NCBI Taxonomy" id="2575867"/>
    <lineage>
        <taxon>Bacteria</taxon>
        <taxon>Pseudomonadati</taxon>
        <taxon>Bacteroidota</taxon>
        <taxon>Chitinophagia</taxon>
        <taxon>Chitinophagales</taxon>
        <taxon>Chitinophagaceae</taxon>
        <taxon>Ilyomonas</taxon>
    </lineage>
</organism>
<keyword evidence="2" id="KW-0964">Secreted</keyword>
<evidence type="ECO:0000313" key="6">
    <source>
        <dbReference type="Proteomes" id="UP000305848"/>
    </source>
</evidence>
<dbReference type="Proteomes" id="UP000305848">
    <property type="component" value="Unassembled WGS sequence"/>
</dbReference>
<comment type="caution">
    <text evidence="5">The sequence shown here is derived from an EMBL/GenBank/DDBJ whole genome shotgun (WGS) entry which is preliminary data.</text>
</comment>
<reference evidence="5 6" key="1">
    <citation type="submission" date="2019-05" db="EMBL/GenBank/DDBJ databases">
        <title>Panacibacter sp. strain 17mud1-8 Genome sequencing and assembly.</title>
        <authorList>
            <person name="Chhetri G."/>
        </authorList>
    </citation>
    <scope>NUCLEOTIDE SEQUENCE [LARGE SCALE GENOMIC DNA]</scope>
    <source>
        <strain evidence="5 6">17mud1-8</strain>
    </source>
</reference>
<evidence type="ECO:0000256" key="3">
    <source>
        <dbReference type="ARBA" id="ARBA00022729"/>
    </source>
</evidence>
<proteinExistence type="predicted"/>
<evidence type="ECO:0000256" key="1">
    <source>
        <dbReference type="ARBA" id="ARBA00004613"/>
    </source>
</evidence>
<dbReference type="InterPro" id="IPR035986">
    <property type="entry name" value="PKD_dom_sf"/>
</dbReference>
<dbReference type="InterPro" id="IPR022409">
    <property type="entry name" value="PKD/Chitinase_dom"/>
</dbReference>
<dbReference type="PANTHER" id="PTHR46182">
    <property type="entry name" value="FI19480P1"/>
    <property type="match status" value="1"/>
</dbReference>